<evidence type="ECO:0000256" key="5">
    <source>
        <dbReference type="ARBA" id="ARBA00023012"/>
    </source>
</evidence>
<dbReference type="Gene3D" id="3.30.565.10">
    <property type="entry name" value="Histidine kinase-like ATPase, C-terminal domain"/>
    <property type="match status" value="1"/>
</dbReference>
<dbReference type="AlphaFoldDB" id="A0A401Z972"/>
<keyword evidence="3" id="KW-0597">Phosphoprotein</keyword>
<comment type="catalytic activity">
    <reaction evidence="1">
        <text>ATP + protein L-histidine = ADP + protein N-phospho-L-histidine.</text>
        <dbReference type="EC" id="2.7.13.3"/>
    </reaction>
</comment>
<dbReference type="CDD" id="cd00082">
    <property type="entry name" value="HisKA"/>
    <property type="match status" value="1"/>
</dbReference>
<evidence type="ECO:0000256" key="1">
    <source>
        <dbReference type="ARBA" id="ARBA00000085"/>
    </source>
</evidence>
<comment type="caution">
    <text evidence="8">The sequence shown here is derived from an EMBL/GenBank/DDBJ whole genome shotgun (WGS) entry which is preliminary data.</text>
</comment>
<proteinExistence type="predicted"/>
<dbReference type="EMBL" id="BIFQ01000001">
    <property type="protein sequence ID" value="GCE03368.1"/>
    <property type="molecule type" value="Genomic_DNA"/>
</dbReference>
<feature type="domain" description="Histidine kinase" evidence="7">
    <location>
        <begin position="165"/>
        <end position="382"/>
    </location>
</feature>
<dbReference type="PROSITE" id="PS50109">
    <property type="entry name" value="HIS_KIN"/>
    <property type="match status" value="1"/>
</dbReference>
<dbReference type="InterPro" id="IPR036097">
    <property type="entry name" value="HisK_dim/P_sf"/>
</dbReference>
<dbReference type="GO" id="GO:0000155">
    <property type="term" value="F:phosphorelay sensor kinase activity"/>
    <property type="evidence" value="ECO:0007669"/>
    <property type="project" value="InterPro"/>
</dbReference>
<reference evidence="9" key="1">
    <citation type="submission" date="2018-12" db="EMBL/GenBank/DDBJ databases">
        <title>Tengunoibacter tsumagoiensis gen. nov., sp. nov., Dictyobacter kobayashii sp. nov., D. alpinus sp. nov., and D. joshuensis sp. nov. and description of Dictyobacteraceae fam. nov. within the order Ktedonobacterales isolated from Tengu-no-mugimeshi.</title>
        <authorList>
            <person name="Wang C.M."/>
            <person name="Zheng Y."/>
            <person name="Sakai Y."/>
            <person name="Toyoda A."/>
            <person name="Minakuchi Y."/>
            <person name="Abe K."/>
            <person name="Yokota A."/>
            <person name="Yabe S."/>
        </authorList>
    </citation>
    <scope>NUCLEOTIDE SEQUENCE [LARGE SCALE GENOMIC DNA]</scope>
    <source>
        <strain evidence="9">S-27</strain>
    </source>
</reference>
<accession>A0A401Z972</accession>
<evidence type="ECO:0000313" key="9">
    <source>
        <dbReference type="Proteomes" id="UP000287224"/>
    </source>
</evidence>
<keyword evidence="4" id="KW-0808">Transferase</keyword>
<evidence type="ECO:0000256" key="4">
    <source>
        <dbReference type="ARBA" id="ARBA00022777"/>
    </source>
</evidence>
<dbReference type="EC" id="2.7.13.3" evidence="2"/>
<sequence length="389" mass="44224">MNTSDPSDTVMMGAGDKLHDRQWLEREYQRQLEYHQTLETRIMRSEERRRALIHILHGLNKLNKQLSDQRKAMIHILADYEQDRRGMAQQTVRLDNSRRTLLHILQDSHHSNLRLEESRKAMIHIMTDLKETTEEIKRQEQELREKHEQLVQAGKLATLGELTTGVAHELNNPLNGINLFVGNAIDMVELGLASTEPQHLLQELRNTMQQVGKATSIISHLRTFGRTASARREPILLGFVVHEALMLIQEQLRLRQIEVCLNFPPDEVKVFGSAIQLEQVFLNLLTNARDAMVKSQQKRVTISCTVNEDIVEIRVSDTGTGIPPELERRVFDPFFTTKEVGQGTGLGLSITYGIIRDCGGTIVLENHPGEGATFVIHLPLLQQAEEAVP</sequence>
<dbReference type="Pfam" id="PF02518">
    <property type="entry name" value="HATPase_c"/>
    <property type="match status" value="1"/>
</dbReference>
<dbReference type="InterPro" id="IPR004358">
    <property type="entry name" value="Sig_transdc_His_kin-like_C"/>
</dbReference>
<name>A0A401Z972_9CHLR</name>
<keyword evidence="4" id="KW-0418">Kinase</keyword>
<evidence type="ECO:0000313" key="8">
    <source>
        <dbReference type="EMBL" id="GCE03368.1"/>
    </source>
</evidence>
<gene>
    <name evidence="8" type="ORF">KDAU_06970</name>
</gene>
<dbReference type="InterPro" id="IPR036890">
    <property type="entry name" value="HATPase_C_sf"/>
</dbReference>
<dbReference type="OrthoDB" id="9784397at2"/>
<keyword evidence="5" id="KW-0902">Two-component regulatory system</keyword>
<evidence type="ECO:0000256" key="3">
    <source>
        <dbReference type="ARBA" id="ARBA00022553"/>
    </source>
</evidence>
<dbReference type="SUPFAM" id="SSF47384">
    <property type="entry name" value="Homodimeric domain of signal transducing histidine kinase"/>
    <property type="match status" value="1"/>
</dbReference>
<dbReference type="PANTHER" id="PTHR43065:SF42">
    <property type="entry name" value="TWO-COMPONENT SENSOR PPRA"/>
    <property type="match status" value="1"/>
</dbReference>
<dbReference type="InterPro" id="IPR003661">
    <property type="entry name" value="HisK_dim/P_dom"/>
</dbReference>
<dbReference type="PANTHER" id="PTHR43065">
    <property type="entry name" value="SENSOR HISTIDINE KINASE"/>
    <property type="match status" value="1"/>
</dbReference>
<dbReference type="Gene3D" id="1.10.287.130">
    <property type="match status" value="1"/>
</dbReference>
<dbReference type="SMART" id="SM00387">
    <property type="entry name" value="HATPase_c"/>
    <property type="match status" value="1"/>
</dbReference>
<organism evidence="8 9">
    <name type="scientific">Dictyobacter aurantiacus</name>
    <dbReference type="NCBI Taxonomy" id="1936993"/>
    <lineage>
        <taxon>Bacteria</taxon>
        <taxon>Bacillati</taxon>
        <taxon>Chloroflexota</taxon>
        <taxon>Ktedonobacteria</taxon>
        <taxon>Ktedonobacterales</taxon>
        <taxon>Dictyobacteraceae</taxon>
        <taxon>Dictyobacter</taxon>
    </lineage>
</organism>
<evidence type="ECO:0000259" key="7">
    <source>
        <dbReference type="PROSITE" id="PS50109"/>
    </source>
</evidence>
<protein>
    <recommendedName>
        <fullName evidence="2">histidine kinase</fullName>
        <ecNumber evidence="2">2.7.13.3</ecNumber>
    </recommendedName>
</protein>
<keyword evidence="6" id="KW-0175">Coiled coil</keyword>
<dbReference type="RefSeq" id="WP_126594654.1">
    <property type="nucleotide sequence ID" value="NZ_BIFQ01000001.1"/>
</dbReference>
<evidence type="ECO:0000256" key="6">
    <source>
        <dbReference type="SAM" id="Coils"/>
    </source>
</evidence>
<dbReference type="PRINTS" id="PR00344">
    <property type="entry name" value="BCTRLSENSOR"/>
</dbReference>
<evidence type="ECO:0000256" key="2">
    <source>
        <dbReference type="ARBA" id="ARBA00012438"/>
    </source>
</evidence>
<feature type="coiled-coil region" evidence="6">
    <location>
        <begin position="122"/>
        <end position="156"/>
    </location>
</feature>
<dbReference type="InterPro" id="IPR005467">
    <property type="entry name" value="His_kinase_dom"/>
</dbReference>
<dbReference type="InterPro" id="IPR003594">
    <property type="entry name" value="HATPase_dom"/>
</dbReference>
<dbReference type="Proteomes" id="UP000287224">
    <property type="component" value="Unassembled WGS sequence"/>
</dbReference>
<dbReference type="SUPFAM" id="SSF55874">
    <property type="entry name" value="ATPase domain of HSP90 chaperone/DNA topoisomerase II/histidine kinase"/>
    <property type="match status" value="1"/>
</dbReference>
<dbReference type="SMART" id="SM00388">
    <property type="entry name" value="HisKA"/>
    <property type="match status" value="1"/>
</dbReference>
<keyword evidence="9" id="KW-1185">Reference proteome</keyword>